<reference evidence="3" key="1">
    <citation type="submission" date="2017-03" db="EMBL/GenBank/DDBJ databases">
        <title>Phytopthora megakarya and P. palmivora, two closely related causual agents of cacao black pod achieved similar genome size and gene model numbers by different mechanisms.</title>
        <authorList>
            <person name="Ali S."/>
            <person name="Shao J."/>
            <person name="Larry D.J."/>
            <person name="Kronmiller B."/>
            <person name="Shen D."/>
            <person name="Strem M.D."/>
            <person name="Melnick R.L."/>
            <person name="Guiltinan M.J."/>
            <person name="Tyler B.M."/>
            <person name="Meinhardt L.W."/>
            <person name="Bailey B.A."/>
        </authorList>
    </citation>
    <scope>NUCLEOTIDE SEQUENCE [LARGE SCALE GENOMIC DNA]</scope>
    <source>
        <strain evidence="3">zdho120</strain>
    </source>
</reference>
<evidence type="ECO:0000313" key="3">
    <source>
        <dbReference type="Proteomes" id="UP000198211"/>
    </source>
</evidence>
<gene>
    <name evidence="2" type="ORF">PHMEG_00040821</name>
</gene>
<keyword evidence="3" id="KW-1185">Reference proteome</keyword>
<proteinExistence type="predicted"/>
<feature type="region of interest" description="Disordered" evidence="1">
    <location>
        <begin position="87"/>
        <end position="119"/>
    </location>
</feature>
<dbReference type="Proteomes" id="UP000198211">
    <property type="component" value="Unassembled WGS sequence"/>
</dbReference>
<dbReference type="EMBL" id="NBNE01021717">
    <property type="protein sequence ID" value="OWY90857.1"/>
    <property type="molecule type" value="Genomic_DNA"/>
</dbReference>
<organism evidence="2 3">
    <name type="scientific">Phytophthora megakarya</name>
    <dbReference type="NCBI Taxonomy" id="4795"/>
    <lineage>
        <taxon>Eukaryota</taxon>
        <taxon>Sar</taxon>
        <taxon>Stramenopiles</taxon>
        <taxon>Oomycota</taxon>
        <taxon>Peronosporomycetes</taxon>
        <taxon>Peronosporales</taxon>
        <taxon>Peronosporaceae</taxon>
        <taxon>Phytophthora</taxon>
    </lineage>
</organism>
<dbReference type="STRING" id="4795.A0A225UCA4"/>
<dbReference type="OrthoDB" id="10493055at2759"/>
<comment type="caution">
    <text evidence="2">The sequence shown here is derived from an EMBL/GenBank/DDBJ whole genome shotgun (WGS) entry which is preliminary data.</text>
</comment>
<name>A0A225UCA4_9STRA</name>
<sequence>GARLGIFTAVDIPLLQELTFRYREKNLTLSLTPMHTFCNRRARPKTITPISPFRAYGGQAQVTGAGLGRGAGCADFCRRVGTIGEAHEASKKGKKPQKKGTRRSSRAKTTEVDEETKADGVMEDEDVNVHVMWLNKKGRRYGPAYDEQVDVASILCHVYLRELSNTALELTPKSVARVSYA</sequence>
<evidence type="ECO:0000313" key="2">
    <source>
        <dbReference type="EMBL" id="OWY90857.1"/>
    </source>
</evidence>
<protein>
    <submittedName>
        <fullName evidence="2">Uncharacterized protein</fullName>
    </submittedName>
</protein>
<dbReference type="AlphaFoldDB" id="A0A225UCA4"/>
<feature type="compositionally biased region" description="Basic and acidic residues" evidence="1">
    <location>
        <begin position="108"/>
        <end position="119"/>
    </location>
</feature>
<feature type="non-terminal residue" evidence="2">
    <location>
        <position position="1"/>
    </location>
</feature>
<feature type="compositionally biased region" description="Basic residues" evidence="1">
    <location>
        <begin position="92"/>
        <end position="106"/>
    </location>
</feature>
<accession>A0A225UCA4</accession>
<evidence type="ECO:0000256" key="1">
    <source>
        <dbReference type="SAM" id="MobiDB-lite"/>
    </source>
</evidence>